<proteinExistence type="predicted"/>
<name>A0A3D9SIH2_9ACTN</name>
<feature type="domain" description="Methyltransferase type 11" evidence="1">
    <location>
        <begin position="103"/>
        <end position="200"/>
    </location>
</feature>
<dbReference type="CDD" id="cd02440">
    <property type="entry name" value="AdoMet_MTases"/>
    <property type="match status" value="1"/>
</dbReference>
<protein>
    <submittedName>
        <fullName evidence="2">Ubiquinone/menaquinone biosynthesis C-methylase UbiE</fullName>
    </submittedName>
</protein>
<dbReference type="PANTHER" id="PTHR43591:SF24">
    <property type="entry name" value="2-METHOXY-6-POLYPRENYL-1,4-BENZOQUINOL METHYLASE, MITOCHONDRIAL"/>
    <property type="match status" value="1"/>
</dbReference>
<keyword evidence="3" id="KW-1185">Reference proteome</keyword>
<evidence type="ECO:0000259" key="1">
    <source>
        <dbReference type="Pfam" id="PF08241"/>
    </source>
</evidence>
<comment type="caution">
    <text evidence="2">The sequence shown here is derived from an EMBL/GenBank/DDBJ whole genome shotgun (WGS) entry which is preliminary data.</text>
</comment>
<dbReference type="Proteomes" id="UP000256661">
    <property type="component" value="Unassembled WGS sequence"/>
</dbReference>
<dbReference type="Pfam" id="PF08241">
    <property type="entry name" value="Methyltransf_11"/>
    <property type="match status" value="1"/>
</dbReference>
<accession>A0A3D9SIH2</accession>
<organism evidence="2 3">
    <name type="scientific">Thermomonospora umbrina</name>
    <dbReference type="NCBI Taxonomy" id="111806"/>
    <lineage>
        <taxon>Bacteria</taxon>
        <taxon>Bacillati</taxon>
        <taxon>Actinomycetota</taxon>
        <taxon>Actinomycetes</taxon>
        <taxon>Streptosporangiales</taxon>
        <taxon>Thermomonosporaceae</taxon>
        <taxon>Thermomonospora</taxon>
    </lineage>
</organism>
<reference evidence="2 3" key="1">
    <citation type="submission" date="2018-08" db="EMBL/GenBank/DDBJ databases">
        <title>Sequencing the genomes of 1000 actinobacteria strains.</title>
        <authorList>
            <person name="Klenk H.-P."/>
        </authorList>
    </citation>
    <scope>NUCLEOTIDE SEQUENCE [LARGE SCALE GENOMIC DNA]</scope>
    <source>
        <strain evidence="2 3">DSM 43927</strain>
    </source>
</reference>
<keyword evidence="2" id="KW-0830">Ubiquinone</keyword>
<evidence type="ECO:0000313" key="3">
    <source>
        <dbReference type="Proteomes" id="UP000256661"/>
    </source>
</evidence>
<dbReference type="PANTHER" id="PTHR43591">
    <property type="entry name" value="METHYLTRANSFERASE"/>
    <property type="match status" value="1"/>
</dbReference>
<dbReference type="SUPFAM" id="SSF53335">
    <property type="entry name" value="S-adenosyl-L-methionine-dependent methyltransferases"/>
    <property type="match status" value="1"/>
</dbReference>
<dbReference type="GO" id="GO:0008757">
    <property type="term" value="F:S-adenosylmethionine-dependent methyltransferase activity"/>
    <property type="evidence" value="ECO:0007669"/>
    <property type="project" value="InterPro"/>
</dbReference>
<dbReference type="InterPro" id="IPR013216">
    <property type="entry name" value="Methyltransf_11"/>
</dbReference>
<dbReference type="AlphaFoldDB" id="A0A3D9SIH2"/>
<keyword evidence="2" id="KW-0489">Methyltransferase</keyword>
<dbReference type="GO" id="GO:0032259">
    <property type="term" value="P:methylation"/>
    <property type="evidence" value="ECO:0007669"/>
    <property type="project" value="UniProtKB-KW"/>
</dbReference>
<dbReference type="Gene3D" id="3.40.50.150">
    <property type="entry name" value="Vaccinia Virus protein VP39"/>
    <property type="match status" value="1"/>
</dbReference>
<gene>
    <name evidence="2" type="ORF">DFJ69_1111</name>
</gene>
<evidence type="ECO:0000313" key="2">
    <source>
        <dbReference type="EMBL" id="REE95702.1"/>
    </source>
</evidence>
<keyword evidence="2" id="KW-0808">Transferase</keyword>
<dbReference type="InterPro" id="IPR029063">
    <property type="entry name" value="SAM-dependent_MTases_sf"/>
</dbReference>
<sequence length="261" mass="27852">MGRLGVRERIEGLLASPPVVVDDSAGYLDLLGPADEPKPTVAQRFMQSSLLPQVYERLWRPIAFDLAKGWPLGPDTAEENALARRWLGLGRPDEPRKPDSVVLDVACGPGNVTRALAEGVGPGGLVVGLDASATMLAQAVGDPDAAAPIGYVRGNAVGLPFQDGVFDAVCCFGGLYLFDDPWAALDGMTRVLRPGGRLAILTSRRPGLPLADTAGAVAGRLTGIRLFGDREIVHALEERGFRHVKRRRMPLMQFAAGVLDR</sequence>
<dbReference type="EMBL" id="QTTT01000001">
    <property type="protein sequence ID" value="REE95702.1"/>
    <property type="molecule type" value="Genomic_DNA"/>
</dbReference>